<dbReference type="Pfam" id="PF00076">
    <property type="entry name" value="RRM_1"/>
    <property type="match status" value="1"/>
</dbReference>
<evidence type="ECO:0008006" key="8">
    <source>
        <dbReference type="Google" id="ProtNLM"/>
    </source>
</evidence>
<reference evidence="6 7" key="1">
    <citation type="submission" date="2022-03" db="EMBL/GenBank/DDBJ databases">
        <authorList>
            <person name="Nunn A."/>
            <person name="Chopra R."/>
            <person name="Nunn A."/>
            <person name="Contreras Garrido A."/>
        </authorList>
    </citation>
    <scope>NUCLEOTIDE SEQUENCE [LARGE SCALE GENOMIC DNA]</scope>
</reference>
<dbReference type="GO" id="GO:0005829">
    <property type="term" value="C:cytosol"/>
    <property type="evidence" value="ECO:0007669"/>
    <property type="project" value="TreeGrafter"/>
</dbReference>
<dbReference type="InterPro" id="IPR002075">
    <property type="entry name" value="NTF2_dom"/>
</dbReference>
<evidence type="ECO:0000313" key="7">
    <source>
        <dbReference type="Proteomes" id="UP000836841"/>
    </source>
</evidence>
<dbReference type="InterPro" id="IPR000504">
    <property type="entry name" value="RRM_dom"/>
</dbReference>
<dbReference type="PROSITE" id="PS50102">
    <property type="entry name" value="RRM"/>
    <property type="match status" value="1"/>
</dbReference>
<evidence type="ECO:0000256" key="2">
    <source>
        <dbReference type="PROSITE-ProRule" id="PRU00176"/>
    </source>
</evidence>
<sequence length="523" mass="56806">VEFEFPTFYRNRNKYSSSFLFYFSPSIKAESGNLSKTLLKLVSLSLSLSPSSSRVPKPNHTYLEKLPPFLAEFSIPPRFTFSADMATEEIVHAAEVSKAFLDQYYHIIGIMPEEARKFYVDASVVTRPGPHGTMMSCTSVEAINEHFVSSNYEGTTFEVLSVDSQNSVEDGVFIMVIGLSTVKDNKKRKFFQMFYLARQTTAYVVLNDILRYVDEQASTPITPPVVEPVPEVEIAKPVEEISNKSDASAENSVVASEVKKVAENVVVDAASPLDNGKTKQSDEKDVAAQKPREPVAETAAAPQLDGGKKSYAAMVESLARNAAPFQVKAAVQKPRLMGQPRAAAAPRAPASTAAAAPRAPAASVGKFEKKNDQRMIEEPGTSIFVSNLPMDAVPPQLHELFKDFGPIKEHGIQVRSNRGSGVCFGFIAFESATSVQSVLQAAKNNPFKLADRTLLDYDGRKPSGGRSGGGSKTQNGSADGGDELRRNRNRRNGGRNERRGDRNANGDSNQKNSEGGAAPEVQA</sequence>
<evidence type="ECO:0000259" key="5">
    <source>
        <dbReference type="PROSITE" id="PS50177"/>
    </source>
</evidence>
<feature type="domain" description="RRM" evidence="4">
    <location>
        <begin position="381"/>
        <end position="461"/>
    </location>
</feature>
<dbReference type="EMBL" id="OU466861">
    <property type="protein sequence ID" value="CAH2066322.1"/>
    <property type="molecule type" value="Genomic_DNA"/>
</dbReference>
<dbReference type="AlphaFoldDB" id="A0AAU9SMU4"/>
<dbReference type="Pfam" id="PF02136">
    <property type="entry name" value="NTF2"/>
    <property type="match status" value="1"/>
</dbReference>
<feature type="non-terminal residue" evidence="6">
    <location>
        <position position="1"/>
    </location>
</feature>
<evidence type="ECO:0000256" key="1">
    <source>
        <dbReference type="ARBA" id="ARBA00022884"/>
    </source>
</evidence>
<accession>A0AAU9SMU4</accession>
<dbReference type="SUPFAM" id="SSF54928">
    <property type="entry name" value="RNA-binding domain, RBD"/>
    <property type="match status" value="1"/>
</dbReference>
<dbReference type="PANTHER" id="PTHR10693">
    <property type="entry name" value="RAS GTPASE-ACTIVATING PROTEIN-BINDING PROTEIN"/>
    <property type="match status" value="1"/>
</dbReference>
<dbReference type="InterPro" id="IPR032710">
    <property type="entry name" value="NTF2-like_dom_sf"/>
</dbReference>
<dbReference type="GO" id="GO:0003729">
    <property type="term" value="F:mRNA binding"/>
    <property type="evidence" value="ECO:0007669"/>
    <property type="project" value="TreeGrafter"/>
</dbReference>
<organism evidence="6 7">
    <name type="scientific">Thlaspi arvense</name>
    <name type="common">Field penny-cress</name>
    <dbReference type="NCBI Taxonomy" id="13288"/>
    <lineage>
        <taxon>Eukaryota</taxon>
        <taxon>Viridiplantae</taxon>
        <taxon>Streptophyta</taxon>
        <taxon>Embryophyta</taxon>
        <taxon>Tracheophyta</taxon>
        <taxon>Spermatophyta</taxon>
        <taxon>Magnoliopsida</taxon>
        <taxon>eudicotyledons</taxon>
        <taxon>Gunneridae</taxon>
        <taxon>Pentapetalae</taxon>
        <taxon>rosids</taxon>
        <taxon>malvids</taxon>
        <taxon>Brassicales</taxon>
        <taxon>Brassicaceae</taxon>
        <taxon>Thlaspideae</taxon>
        <taxon>Thlaspi</taxon>
    </lineage>
</organism>
<feature type="region of interest" description="Disordered" evidence="3">
    <location>
        <begin position="271"/>
        <end position="304"/>
    </location>
</feature>
<dbReference type="InterPro" id="IPR039539">
    <property type="entry name" value="Ras_GTPase_bind_prot"/>
</dbReference>
<dbReference type="CDD" id="cd00780">
    <property type="entry name" value="NTF2"/>
    <property type="match status" value="1"/>
</dbReference>
<dbReference type="SMART" id="SM00360">
    <property type="entry name" value="RRM"/>
    <property type="match status" value="1"/>
</dbReference>
<dbReference type="PROSITE" id="PS50177">
    <property type="entry name" value="NTF2_DOMAIN"/>
    <property type="match status" value="1"/>
</dbReference>
<dbReference type="Gene3D" id="3.10.450.50">
    <property type="match status" value="1"/>
</dbReference>
<feature type="region of interest" description="Disordered" evidence="3">
    <location>
        <begin position="454"/>
        <end position="523"/>
    </location>
</feature>
<evidence type="ECO:0000259" key="4">
    <source>
        <dbReference type="PROSITE" id="PS50102"/>
    </source>
</evidence>
<feature type="compositionally biased region" description="Basic and acidic residues" evidence="3">
    <location>
        <begin position="494"/>
        <end position="504"/>
    </location>
</feature>
<dbReference type="SUPFAM" id="SSF54427">
    <property type="entry name" value="NTF2-like"/>
    <property type="match status" value="1"/>
</dbReference>
<gene>
    <name evidence="6" type="ORF">TAV2_LOCUS15535</name>
</gene>
<protein>
    <recommendedName>
        <fullName evidence="8">G3BP-like protein</fullName>
    </recommendedName>
</protein>
<dbReference type="InterPro" id="IPR035979">
    <property type="entry name" value="RBD_domain_sf"/>
</dbReference>
<keyword evidence="1 2" id="KW-0694">RNA-binding</keyword>
<keyword evidence="7" id="KW-1185">Reference proteome</keyword>
<name>A0AAU9SMU4_THLAR</name>
<dbReference type="InterPro" id="IPR012677">
    <property type="entry name" value="Nucleotide-bd_a/b_plait_sf"/>
</dbReference>
<evidence type="ECO:0000256" key="3">
    <source>
        <dbReference type="SAM" id="MobiDB-lite"/>
    </source>
</evidence>
<proteinExistence type="predicted"/>
<dbReference type="Gene3D" id="3.30.70.330">
    <property type="match status" value="1"/>
</dbReference>
<dbReference type="CDD" id="cd00590">
    <property type="entry name" value="RRM_SF"/>
    <property type="match status" value="1"/>
</dbReference>
<feature type="domain" description="NTF2" evidence="5">
    <location>
        <begin position="96"/>
        <end position="212"/>
    </location>
</feature>
<feature type="compositionally biased region" description="Basic and acidic residues" evidence="3">
    <location>
        <begin position="276"/>
        <end position="295"/>
    </location>
</feature>
<dbReference type="Proteomes" id="UP000836841">
    <property type="component" value="Chromosome 5"/>
</dbReference>
<dbReference type="GO" id="GO:1990904">
    <property type="term" value="C:ribonucleoprotein complex"/>
    <property type="evidence" value="ECO:0007669"/>
    <property type="project" value="TreeGrafter"/>
</dbReference>
<dbReference type="InterPro" id="IPR018222">
    <property type="entry name" value="Nuclear_transport_factor_2_euk"/>
</dbReference>
<dbReference type="PANTHER" id="PTHR10693:SF79">
    <property type="entry name" value="NUCLEAR TRANSPORT FACTOR 2 (NTF2) FAMILY PROTEIN"/>
    <property type="match status" value="1"/>
</dbReference>
<evidence type="ECO:0000313" key="6">
    <source>
        <dbReference type="EMBL" id="CAH2066322.1"/>
    </source>
</evidence>